<dbReference type="SUPFAM" id="SSF48452">
    <property type="entry name" value="TPR-like"/>
    <property type="match status" value="1"/>
</dbReference>
<dbReference type="Pfam" id="PF13181">
    <property type="entry name" value="TPR_8"/>
    <property type="match status" value="1"/>
</dbReference>
<sequence length="669" mass="76821">MNNTTVPPIETHLKSIQTLIQTAKFNEAIAQSKALQQQVTEQQHHIELWYLMAIAQRYGKEFTQALTSINALLELDALHSRASQEQGYTYLALNKATQAKLSFEKAVQLNPSLVGSWHELIQLYRQYGQQEQVQKAANHLERLKKLPPALLAVTELMHEGKLLKAEQICRHFLQNNKRHVDGMCLLAEIGMELKVYDDAEFLLASALELSPNHIHARSQYLNLLIRLGKYKAAEQQVEILLVTQPDNLSYKIAKANTLTGLGKIAQAITLFEQAIAQDDKIPGFYLQLGHALKAQGDIKKAVAAYQKAYQLNPSYGDAFWSLANTKTYRFSDEEITKMQRQRTDENLAIADKVQLHFATGKAFEDREDYQRAFQAYQQGNDLQHASNGFDINKIEQQVAEQIKYCTHELFELRRNLGLNSPDPIFIVGLPRAGSTLLEQILASHSQVDGTMELHNILGLASRLRGRESNKKEQENQQESQYPKNLAEINPTYFKRFGQQFIDETRVYREQAPLFIDKMPNNFLHIGLIKLILPNAKIIDARRQPMACCFSGFKQLFAEGQDFSYRLEDIGRYYQAYLKLMAHWQQVLPGFILTVNHEDVVDDLEKQVRRILDFCGLNFEQSCVDFHKTKRTIKTPSSEQVRQPIYKSATEQWRHFEPYLAPLKKVLNIE</sequence>
<dbReference type="Gene3D" id="3.40.50.300">
    <property type="entry name" value="P-loop containing nucleotide triphosphate hydrolases"/>
    <property type="match status" value="1"/>
</dbReference>
<proteinExistence type="predicted"/>
<evidence type="ECO:0000256" key="1">
    <source>
        <dbReference type="ARBA" id="ARBA00022679"/>
    </source>
</evidence>
<dbReference type="InterPro" id="IPR027417">
    <property type="entry name" value="P-loop_NTPase"/>
</dbReference>
<dbReference type="GO" id="GO:0008476">
    <property type="term" value="F:protein-tyrosine sulfotransferase activity"/>
    <property type="evidence" value="ECO:0007669"/>
    <property type="project" value="InterPro"/>
</dbReference>
<dbReference type="PANTHER" id="PTHR12788">
    <property type="entry name" value="PROTEIN-TYROSINE SULFOTRANSFERASE 2"/>
    <property type="match status" value="1"/>
</dbReference>
<dbReference type="Pfam" id="PF14559">
    <property type="entry name" value="TPR_19"/>
    <property type="match status" value="1"/>
</dbReference>
<comment type="caution">
    <text evidence="4">The sequence shown here is derived from an EMBL/GenBank/DDBJ whole genome shotgun (WGS) entry which is preliminary data.</text>
</comment>
<reference evidence="4 6" key="1">
    <citation type="submission" date="2019-07" db="EMBL/GenBank/DDBJ databases">
        <title>Genomes of sea-ice associated Colwellia species.</title>
        <authorList>
            <person name="Bowman J.P."/>
        </authorList>
    </citation>
    <scope>NUCLEOTIDE SEQUENCE [LARGE SCALE GENOMIC DNA]</scope>
    <source>
        <strain evidence="3 5">ACAM 607</strain>
        <strain evidence="4 6">IC036</strain>
    </source>
</reference>
<evidence type="ECO:0000313" key="6">
    <source>
        <dbReference type="Proteomes" id="UP000321917"/>
    </source>
</evidence>
<dbReference type="SUPFAM" id="SSF52540">
    <property type="entry name" value="P-loop containing nucleoside triphosphate hydrolases"/>
    <property type="match status" value="1"/>
</dbReference>
<feature type="repeat" description="TPR" evidence="2">
    <location>
        <begin position="80"/>
        <end position="113"/>
    </location>
</feature>
<evidence type="ECO:0000313" key="5">
    <source>
        <dbReference type="Proteomes" id="UP000321525"/>
    </source>
</evidence>
<name>A0A5C6Q7Z9_9GAMM</name>
<dbReference type="Pfam" id="PF13414">
    <property type="entry name" value="TPR_11"/>
    <property type="match status" value="1"/>
</dbReference>
<keyword evidence="5" id="KW-1185">Reference proteome</keyword>
<dbReference type="InterPro" id="IPR011990">
    <property type="entry name" value="TPR-like_helical_dom_sf"/>
</dbReference>
<evidence type="ECO:0000256" key="2">
    <source>
        <dbReference type="PROSITE-ProRule" id="PRU00339"/>
    </source>
</evidence>
<dbReference type="PROSITE" id="PS50005">
    <property type="entry name" value="TPR"/>
    <property type="match status" value="2"/>
</dbReference>
<accession>A0A5C6Q7Z9</accession>
<dbReference type="Pfam" id="PF13469">
    <property type="entry name" value="Sulfotransfer_3"/>
    <property type="match status" value="1"/>
</dbReference>
<feature type="repeat" description="TPR" evidence="2">
    <location>
        <begin position="282"/>
        <end position="315"/>
    </location>
</feature>
<dbReference type="EMBL" id="VOLQ01000027">
    <property type="protein sequence ID" value="TWX65009.1"/>
    <property type="molecule type" value="Genomic_DNA"/>
</dbReference>
<dbReference type="PROSITE" id="PS50293">
    <property type="entry name" value="TPR_REGION"/>
    <property type="match status" value="1"/>
</dbReference>
<organism evidence="4 6">
    <name type="scientific">Colwellia hornerae</name>
    <dbReference type="NCBI Taxonomy" id="89402"/>
    <lineage>
        <taxon>Bacteria</taxon>
        <taxon>Pseudomonadati</taxon>
        <taxon>Pseudomonadota</taxon>
        <taxon>Gammaproteobacteria</taxon>
        <taxon>Alteromonadales</taxon>
        <taxon>Colwelliaceae</taxon>
        <taxon>Colwellia</taxon>
    </lineage>
</organism>
<dbReference type="InterPro" id="IPR019734">
    <property type="entry name" value="TPR_rpt"/>
</dbReference>
<dbReference type="Proteomes" id="UP000321917">
    <property type="component" value="Unassembled WGS sequence"/>
</dbReference>
<dbReference type="AlphaFoldDB" id="A0A5C6Q7Z9"/>
<evidence type="ECO:0000313" key="3">
    <source>
        <dbReference type="EMBL" id="TWX56165.1"/>
    </source>
</evidence>
<dbReference type="InterPro" id="IPR026634">
    <property type="entry name" value="TPST-like"/>
</dbReference>
<gene>
    <name evidence="3" type="ORF">ESZ26_15415</name>
    <name evidence="4" type="ORF">ESZ27_13490</name>
</gene>
<dbReference type="OrthoDB" id="9815894at2"/>
<keyword evidence="2" id="KW-0802">TPR repeat</keyword>
<dbReference type="SMART" id="SM00028">
    <property type="entry name" value="TPR"/>
    <property type="match status" value="6"/>
</dbReference>
<dbReference type="EMBL" id="VOLR01000024">
    <property type="protein sequence ID" value="TWX56165.1"/>
    <property type="molecule type" value="Genomic_DNA"/>
</dbReference>
<protein>
    <submittedName>
        <fullName evidence="4">Tetratricopeptide repeat protein</fullName>
    </submittedName>
</protein>
<dbReference type="Proteomes" id="UP000321525">
    <property type="component" value="Unassembled WGS sequence"/>
</dbReference>
<dbReference type="PANTHER" id="PTHR12788:SF10">
    <property type="entry name" value="PROTEIN-TYROSINE SULFOTRANSFERASE"/>
    <property type="match status" value="1"/>
</dbReference>
<dbReference type="RefSeq" id="WP_146800353.1">
    <property type="nucleotide sequence ID" value="NZ_VOLP01000023.1"/>
</dbReference>
<dbReference type="Gene3D" id="1.25.40.10">
    <property type="entry name" value="Tetratricopeptide repeat domain"/>
    <property type="match status" value="3"/>
</dbReference>
<evidence type="ECO:0000313" key="4">
    <source>
        <dbReference type="EMBL" id="TWX65009.1"/>
    </source>
</evidence>
<keyword evidence="1" id="KW-0808">Transferase</keyword>